<comment type="similarity">
    <text evidence="2 11">Belongs to the cytochrome c-type heme lyase family.</text>
</comment>
<keyword evidence="4 11" id="KW-0479">Metal-binding</keyword>
<evidence type="ECO:0000256" key="12">
    <source>
        <dbReference type="SAM" id="MobiDB-lite"/>
    </source>
</evidence>
<protein>
    <recommendedName>
        <fullName evidence="11">Holocytochrome c-type synthase</fullName>
        <ecNumber evidence="11">4.4.1.17</ecNumber>
    </recommendedName>
</protein>
<dbReference type="EC" id="4.4.1.17" evidence="11"/>
<dbReference type="PANTHER" id="PTHR12743:SF0">
    <property type="entry name" value="HOLOCYTOCHROME C-TYPE SYNTHASE"/>
    <property type="match status" value="1"/>
</dbReference>
<dbReference type="GO" id="GO:0005743">
    <property type="term" value="C:mitochondrial inner membrane"/>
    <property type="evidence" value="ECO:0007669"/>
    <property type="project" value="UniProtKB-SubCell"/>
</dbReference>
<dbReference type="GO" id="GO:0046872">
    <property type="term" value="F:metal ion binding"/>
    <property type="evidence" value="ECO:0007669"/>
    <property type="project" value="UniProtKB-KW"/>
</dbReference>
<comment type="catalytic activity">
    <reaction evidence="10">
        <text>holo-[cytochrome c] = apo-[cytochrome c] + heme b</text>
        <dbReference type="Rhea" id="RHEA:22648"/>
        <dbReference type="Rhea" id="RHEA-COMP:10725"/>
        <dbReference type="Rhea" id="RHEA-COMP:10726"/>
        <dbReference type="ChEBI" id="CHEBI:29950"/>
        <dbReference type="ChEBI" id="CHEBI:60344"/>
        <dbReference type="ChEBI" id="CHEBI:83739"/>
        <dbReference type="EC" id="4.4.1.17"/>
    </reaction>
    <physiologicalReaction direction="right-to-left" evidence="10">
        <dbReference type="Rhea" id="RHEA:22650"/>
    </physiologicalReaction>
</comment>
<evidence type="ECO:0000256" key="3">
    <source>
        <dbReference type="ARBA" id="ARBA00022617"/>
    </source>
</evidence>
<evidence type="ECO:0000256" key="11">
    <source>
        <dbReference type="RuleBase" id="RU363130"/>
    </source>
</evidence>
<keyword evidence="7 11" id="KW-0496">Mitochondrion</keyword>
<sequence>MGNTTSIAQTTAETLTKQLYNETLQSTHSHKEPQAPTKSTSHHHHHKYSQMNAGDNPYPSECPMHNKAASESKTHTTPAAQPKEYPSECPMSGENGSLLLNTANDIDPLNMMPPPNQRPAPDQPFTLPTQRQVSSIPKAGDENQFWQYPSQQMFWNAMLRKGWRWEESALEPKDMDDIIKIHNSNNEQAWREVLKWEALHAEECGNPKLKSFGGKAKDYSPRAKIRQMMGYELPFDRHDWIIDRCGKEVRYVIDYYDGGKVSEDYKFALLDVRPAMDSWENCWDRMKVCWWRWRYSREEGSPVFEQKSEQAEETVKTSQ</sequence>
<keyword evidence="6 11" id="KW-0408">Iron</keyword>
<evidence type="ECO:0000256" key="7">
    <source>
        <dbReference type="ARBA" id="ARBA00023128"/>
    </source>
</evidence>
<keyword evidence="9 11" id="KW-0456">Lyase</keyword>
<dbReference type="PROSITE" id="PS00821">
    <property type="entry name" value="CYTO_HEME_LYASE_1"/>
    <property type="match status" value="1"/>
</dbReference>
<evidence type="ECO:0000256" key="1">
    <source>
        <dbReference type="ARBA" id="ARBA00004273"/>
    </source>
</evidence>
<comment type="function">
    <text evidence="11">Lyase that catalyzes the covalent linking of the heme group to the cytochrome C apoprotein to produce the mature functional cytochrome.</text>
</comment>
<proteinExistence type="evidence at transcript level"/>
<keyword evidence="8 11" id="KW-0472">Membrane</keyword>
<dbReference type="EMBL" id="LR023008">
    <property type="protein sequence ID" value="SVE92627.1"/>
    <property type="molecule type" value="mRNA"/>
</dbReference>
<organism evidence="13">
    <name type="scientific">Megafenestra aurita</name>
    <dbReference type="NCBI Taxonomy" id="2291010"/>
    <lineage>
        <taxon>Eukaryota</taxon>
        <taxon>Metazoa</taxon>
        <taxon>Ecdysozoa</taxon>
        <taxon>Arthropoda</taxon>
        <taxon>Crustacea</taxon>
        <taxon>Branchiopoda</taxon>
        <taxon>Diplostraca</taxon>
        <taxon>Cladocera</taxon>
        <taxon>Anomopoda</taxon>
        <taxon>Daphniidae</taxon>
        <taxon>Megafenestra</taxon>
    </lineage>
</organism>
<gene>
    <name evidence="13" type="primary">EOG090X0CJG</name>
</gene>
<dbReference type="Pfam" id="PF01265">
    <property type="entry name" value="Cyto_heme_lyase"/>
    <property type="match status" value="1"/>
</dbReference>
<evidence type="ECO:0000256" key="8">
    <source>
        <dbReference type="ARBA" id="ARBA00023136"/>
    </source>
</evidence>
<name>A0A4Y7NJ69_9CRUS</name>
<evidence type="ECO:0000313" key="13">
    <source>
        <dbReference type="EMBL" id="SVE92627.1"/>
    </source>
</evidence>
<dbReference type="PROSITE" id="PS00822">
    <property type="entry name" value="CYTO_HEME_LYASE_2"/>
    <property type="match status" value="1"/>
</dbReference>
<keyword evidence="3 11" id="KW-0349">Heme</keyword>
<dbReference type="InterPro" id="IPR000511">
    <property type="entry name" value="Holocyt_c/c1_synthase"/>
</dbReference>
<reference evidence="13" key="1">
    <citation type="submission" date="2018-08" db="EMBL/GenBank/DDBJ databases">
        <authorList>
            <person name="Cornetti L."/>
        </authorList>
    </citation>
    <scope>NUCLEOTIDE SEQUENCE</scope>
    <source>
        <strain evidence="13">CH-H-2</strain>
    </source>
</reference>
<evidence type="ECO:0000256" key="2">
    <source>
        <dbReference type="ARBA" id="ARBA00007255"/>
    </source>
</evidence>
<accession>A0A4Y7NJ69</accession>
<evidence type="ECO:0000256" key="9">
    <source>
        <dbReference type="ARBA" id="ARBA00023239"/>
    </source>
</evidence>
<dbReference type="PANTHER" id="PTHR12743">
    <property type="entry name" value="CYTOCHROME C1 HEME LYASE"/>
    <property type="match status" value="1"/>
</dbReference>
<evidence type="ECO:0000256" key="4">
    <source>
        <dbReference type="ARBA" id="ARBA00022723"/>
    </source>
</evidence>
<evidence type="ECO:0000256" key="10">
    <source>
        <dbReference type="ARBA" id="ARBA00023944"/>
    </source>
</evidence>
<dbReference type="AlphaFoldDB" id="A0A4Y7NJ69"/>
<evidence type="ECO:0000256" key="5">
    <source>
        <dbReference type="ARBA" id="ARBA00022792"/>
    </source>
</evidence>
<dbReference type="GO" id="GO:0004408">
    <property type="term" value="F:holocytochrome-c synthase activity"/>
    <property type="evidence" value="ECO:0007669"/>
    <property type="project" value="UniProtKB-EC"/>
</dbReference>
<keyword evidence="5 11" id="KW-0999">Mitochondrion inner membrane</keyword>
<evidence type="ECO:0000256" key="6">
    <source>
        <dbReference type="ARBA" id="ARBA00023004"/>
    </source>
</evidence>
<comment type="subcellular location">
    <subcellularLocation>
        <location evidence="1 11">Mitochondrion inner membrane</location>
    </subcellularLocation>
</comment>
<feature type="region of interest" description="Disordered" evidence="12">
    <location>
        <begin position="24"/>
        <end position="97"/>
    </location>
</feature>